<proteinExistence type="predicted"/>
<dbReference type="EMBL" id="FNFM01000002">
    <property type="protein sequence ID" value="SDJ82881.1"/>
    <property type="molecule type" value="Genomic_DNA"/>
</dbReference>
<protein>
    <submittedName>
        <fullName evidence="1">Uncharacterized protein</fullName>
    </submittedName>
</protein>
<sequence length="368" mass="40207">MLGTFRRGLALAAERLYPDSTVPSSEGSGVITGPDWLPSVPVPLSELELELDTDSAVPAVDGSERQSAGVRPLASAEQRYHRYSHAVRDLAAPRLFENRLCFRLTALDRSHPNLRLQFGTMGFFDSIDTNEALAHEMAAHHLVRDGHGDLGVGRASWRRLTFRKHVGDPFDLARRPLLGAIGTLTIRAGESPSMVLHQRDGGRVVGGGGMAHLLPAGIFQPSSVIPDAVRNDFSIWRNMQREFAEELLGHVEYDGSGRPIDYENREPFAGMDRARGGGRIRVYYLGGTLDALTLSGDILTVAVIEPDTYDELFGAAVTTNDEGRIPARHLPFEANTISRLHELGQLSPGASAAVNLAWQHRRALLARS</sequence>
<dbReference type="AlphaFoldDB" id="A0A1G8WXF1"/>
<evidence type="ECO:0000313" key="1">
    <source>
        <dbReference type="EMBL" id="SDJ82881.1"/>
    </source>
</evidence>
<organism evidence="1 2">
    <name type="scientific">Actinopolyspora mzabensis</name>
    <dbReference type="NCBI Taxonomy" id="995066"/>
    <lineage>
        <taxon>Bacteria</taxon>
        <taxon>Bacillati</taxon>
        <taxon>Actinomycetota</taxon>
        <taxon>Actinomycetes</taxon>
        <taxon>Actinopolysporales</taxon>
        <taxon>Actinopolysporaceae</taxon>
        <taxon>Actinopolyspora</taxon>
    </lineage>
</organism>
<accession>A0A1G8WXF1</accession>
<gene>
    <name evidence="1" type="ORF">SAMN04487820_102271</name>
</gene>
<reference evidence="2" key="1">
    <citation type="submission" date="2016-10" db="EMBL/GenBank/DDBJ databases">
        <authorList>
            <person name="Varghese N."/>
            <person name="Submissions S."/>
        </authorList>
    </citation>
    <scope>NUCLEOTIDE SEQUENCE [LARGE SCALE GENOMIC DNA]</scope>
    <source>
        <strain evidence="2">DSM 45460</strain>
    </source>
</reference>
<dbReference type="Proteomes" id="UP000199213">
    <property type="component" value="Unassembled WGS sequence"/>
</dbReference>
<name>A0A1G8WXF1_ACTMZ</name>
<keyword evidence="2" id="KW-1185">Reference proteome</keyword>
<evidence type="ECO:0000313" key="2">
    <source>
        <dbReference type="Proteomes" id="UP000199213"/>
    </source>
</evidence>